<evidence type="ECO:0000313" key="1">
    <source>
        <dbReference type="EMBL" id="CAE6435181.1"/>
    </source>
</evidence>
<evidence type="ECO:0000313" key="2">
    <source>
        <dbReference type="Proteomes" id="UP000663850"/>
    </source>
</evidence>
<organism evidence="1 2">
    <name type="scientific">Rhizoctonia solani</name>
    <dbReference type="NCBI Taxonomy" id="456999"/>
    <lineage>
        <taxon>Eukaryota</taxon>
        <taxon>Fungi</taxon>
        <taxon>Dikarya</taxon>
        <taxon>Basidiomycota</taxon>
        <taxon>Agaricomycotina</taxon>
        <taxon>Agaricomycetes</taxon>
        <taxon>Cantharellales</taxon>
        <taxon>Ceratobasidiaceae</taxon>
        <taxon>Rhizoctonia</taxon>
    </lineage>
</organism>
<reference evidence="1" key="1">
    <citation type="submission" date="2021-01" db="EMBL/GenBank/DDBJ databases">
        <authorList>
            <person name="Kaushik A."/>
        </authorList>
    </citation>
    <scope>NUCLEOTIDE SEQUENCE</scope>
    <source>
        <strain evidence="1">Type strain: AG8-Rh-89/</strain>
    </source>
</reference>
<dbReference type="EMBL" id="CAJMWZ010001334">
    <property type="protein sequence ID" value="CAE6435181.1"/>
    <property type="molecule type" value="Genomic_DNA"/>
</dbReference>
<proteinExistence type="predicted"/>
<dbReference type="Proteomes" id="UP000663850">
    <property type="component" value="Unassembled WGS sequence"/>
</dbReference>
<sequence length="57" mass="6002">LREHDGIFNTIWQVIWPVSSQASAVPPLIVLTISIVNGYIVKSGPPALTFIAGGLSG</sequence>
<dbReference type="AlphaFoldDB" id="A0A8H3ARH0"/>
<accession>A0A8H3ARH0</accession>
<gene>
    <name evidence="1" type="ORF">RDB_LOCUS23293</name>
</gene>
<feature type="non-terminal residue" evidence="1">
    <location>
        <position position="1"/>
    </location>
</feature>
<name>A0A8H3ARH0_9AGAM</name>
<protein>
    <submittedName>
        <fullName evidence="1">Uncharacterized protein</fullName>
    </submittedName>
</protein>
<comment type="caution">
    <text evidence="1">The sequence shown here is derived from an EMBL/GenBank/DDBJ whole genome shotgun (WGS) entry which is preliminary data.</text>
</comment>